<sequence>MAVTTRSLKRAGRENTPPANTTKRVCKTNSTKPSKTHPQTNSQQGSVKKTRAPVPSKYEKLHGATFPVEIVALPHVLQRIDDLAMRPEEALKKLTKKLNCNVSDALKFAAGKGRHDAVRFLLPEVIGDDGYNLEDRVLSDLESMAVTAAGNGHYQVVGLLLTEILAEREDEHEGEFVYYGYERDIEDNKNSAAWHVLDAAAEAGHVDIVELAAGCATEDEYMPANLFIHLAGAGYLGAVKFLYDNGFCTSESVGEAFASTMTPNYTAVANFLLDTDLVSAAAFGKAFKRAALEGWIDSMEFLFSKGRASPQLVNKVFGKVTKIKVLKLLAKKQPITTKAVVAAFRNATSKGYFGWKTDTEAILRFLRGFMAAVKESYGGDAMAMLLYDESRISAEVIRTAFKTAADTGHTKMVEILFDKPALTQAIKHEAMWRSSSS</sequence>
<dbReference type="RefSeq" id="XP_009527624.1">
    <property type="nucleotide sequence ID" value="XM_009529329.1"/>
</dbReference>
<dbReference type="GeneID" id="20641966"/>
<dbReference type="SUPFAM" id="SSF48403">
    <property type="entry name" value="Ankyrin repeat"/>
    <property type="match status" value="1"/>
</dbReference>
<reference evidence="2 3" key="1">
    <citation type="journal article" date="2006" name="Science">
        <title>Phytophthora genome sequences uncover evolutionary origins and mechanisms of pathogenesis.</title>
        <authorList>
            <person name="Tyler B.M."/>
            <person name="Tripathy S."/>
            <person name="Zhang X."/>
            <person name="Dehal P."/>
            <person name="Jiang R.H."/>
            <person name="Aerts A."/>
            <person name="Arredondo F.D."/>
            <person name="Baxter L."/>
            <person name="Bensasson D."/>
            <person name="Beynon J.L."/>
            <person name="Chapman J."/>
            <person name="Damasceno C.M."/>
            <person name="Dorrance A.E."/>
            <person name="Dou D."/>
            <person name="Dickerman A.W."/>
            <person name="Dubchak I.L."/>
            <person name="Garbelotto M."/>
            <person name="Gijzen M."/>
            <person name="Gordon S.G."/>
            <person name="Govers F."/>
            <person name="Grunwald N.J."/>
            <person name="Huang W."/>
            <person name="Ivors K.L."/>
            <person name="Jones R.W."/>
            <person name="Kamoun S."/>
            <person name="Krampis K."/>
            <person name="Lamour K.H."/>
            <person name="Lee M.K."/>
            <person name="McDonald W.H."/>
            <person name="Medina M."/>
            <person name="Meijer H.J."/>
            <person name="Nordberg E.K."/>
            <person name="Maclean D.J."/>
            <person name="Ospina-Giraldo M.D."/>
            <person name="Morris P.F."/>
            <person name="Phuntumart V."/>
            <person name="Putnam N.H."/>
            <person name="Rash S."/>
            <person name="Rose J.K."/>
            <person name="Sakihama Y."/>
            <person name="Salamov A.A."/>
            <person name="Savidor A."/>
            <person name="Scheuring C.F."/>
            <person name="Smith B.M."/>
            <person name="Sobral B.W."/>
            <person name="Terry A."/>
            <person name="Torto-Alalibo T.A."/>
            <person name="Win J."/>
            <person name="Xu Z."/>
            <person name="Zhang H."/>
            <person name="Grigoriev I.V."/>
            <person name="Rokhsar D.S."/>
            <person name="Boore J.L."/>
        </authorList>
    </citation>
    <scope>NUCLEOTIDE SEQUENCE [LARGE SCALE GENOMIC DNA]</scope>
    <source>
        <strain evidence="2 3">P6497</strain>
    </source>
</reference>
<accession>G4ZGC1</accession>
<keyword evidence="3" id="KW-1185">Reference proteome</keyword>
<evidence type="ECO:0000313" key="3">
    <source>
        <dbReference type="Proteomes" id="UP000002640"/>
    </source>
</evidence>
<feature type="region of interest" description="Disordered" evidence="1">
    <location>
        <begin position="1"/>
        <end position="55"/>
    </location>
</feature>
<evidence type="ECO:0000313" key="2">
    <source>
        <dbReference type="EMBL" id="EGZ18566.1"/>
    </source>
</evidence>
<dbReference type="Proteomes" id="UP000002640">
    <property type="component" value="Unassembled WGS sequence"/>
</dbReference>
<proteinExistence type="predicted"/>
<dbReference type="PANTHER" id="PTHR46586:SF3">
    <property type="entry name" value="ANKYRIN REPEAT-CONTAINING PROTEIN"/>
    <property type="match status" value="1"/>
</dbReference>
<dbReference type="KEGG" id="psoj:PHYSODRAFT_301169"/>
<dbReference type="PANTHER" id="PTHR46586">
    <property type="entry name" value="ANKYRIN REPEAT-CONTAINING PROTEIN"/>
    <property type="match status" value="1"/>
</dbReference>
<dbReference type="SMR" id="G4ZGC1"/>
<feature type="compositionally biased region" description="Polar residues" evidence="1">
    <location>
        <begin position="17"/>
        <end position="47"/>
    </location>
</feature>
<gene>
    <name evidence="2" type="ORF">PHYSODRAFT_301169</name>
</gene>
<dbReference type="AlphaFoldDB" id="G4ZGC1"/>
<protein>
    <submittedName>
        <fullName evidence="2">Uncharacterized protein</fullName>
    </submittedName>
</protein>
<dbReference type="InterPro" id="IPR052050">
    <property type="entry name" value="SecEffector_AnkRepeat"/>
</dbReference>
<dbReference type="Gene3D" id="1.25.40.20">
    <property type="entry name" value="Ankyrin repeat-containing domain"/>
    <property type="match status" value="1"/>
</dbReference>
<name>G4ZGC1_PHYSP</name>
<organism evidence="2 3">
    <name type="scientific">Phytophthora sojae (strain P6497)</name>
    <name type="common">Soybean stem and root rot agent</name>
    <name type="synonym">Phytophthora megasperma f. sp. glycines</name>
    <dbReference type="NCBI Taxonomy" id="1094619"/>
    <lineage>
        <taxon>Eukaryota</taxon>
        <taxon>Sar</taxon>
        <taxon>Stramenopiles</taxon>
        <taxon>Oomycota</taxon>
        <taxon>Peronosporomycetes</taxon>
        <taxon>Peronosporales</taxon>
        <taxon>Peronosporaceae</taxon>
        <taxon>Phytophthora</taxon>
    </lineage>
</organism>
<dbReference type="InterPro" id="IPR036770">
    <property type="entry name" value="Ankyrin_rpt-contain_sf"/>
</dbReference>
<dbReference type="EMBL" id="JH159154">
    <property type="protein sequence ID" value="EGZ18566.1"/>
    <property type="molecule type" value="Genomic_DNA"/>
</dbReference>
<evidence type="ECO:0000256" key="1">
    <source>
        <dbReference type="SAM" id="MobiDB-lite"/>
    </source>
</evidence>
<dbReference type="InParanoid" id="G4ZGC1"/>